<dbReference type="Gene3D" id="2.30.120.10">
    <property type="match status" value="1"/>
</dbReference>
<organism evidence="7 8">
    <name type="scientific">Plasticicumulans lactativorans</name>
    <dbReference type="NCBI Taxonomy" id="1133106"/>
    <lineage>
        <taxon>Bacteria</taxon>
        <taxon>Pseudomonadati</taxon>
        <taxon>Pseudomonadota</taxon>
        <taxon>Gammaproteobacteria</taxon>
        <taxon>Candidatus Competibacteraceae</taxon>
        <taxon>Plasticicumulans</taxon>
    </lineage>
</organism>
<dbReference type="CDD" id="cd03747">
    <property type="entry name" value="Ntn_PGA_like"/>
    <property type="match status" value="1"/>
</dbReference>
<evidence type="ECO:0000256" key="5">
    <source>
        <dbReference type="PIRSR" id="PIRSR001227-1"/>
    </source>
</evidence>
<dbReference type="PANTHER" id="PTHR34218">
    <property type="entry name" value="PEPTIDASE S45 PENICILLIN AMIDASE"/>
    <property type="match status" value="1"/>
</dbReference>
<evidence type="ECO:0000256" key="3">
    <source>
        <dbReference type="ARBA" id="ARBA00023145"/>
    </source>
</evidence>
<evidence type="ECO:0000256" key="1">
    <source>
        <dbReference type="ARBA" id="ARBA00006586"/>
    </source>
</evidence>
<dbReference type="AlphaFoldDB" id="A0A4R2KSL1"/>
<protein>
    <submittedName>
        <fullName evidence="7">Penicillin amidase</fullName>
    </submittedName>
</protein>
<feature type="active site" description="Nucleophile" evidence="5">
    <location>
        <position position="259"/>
    </location>
</feature>
<comment type="cofactor">
    <cofactor evidence="6">
        <name>Ca(2+)</name>
        <dbReference type="ChEBI" id="CHEBI:29108"/>
    </cofactor>
    <text evidence="6">Binds 1 Ca(2+) ion per dimer.</text>
</comment>
<dbReference type="EMBL" id="SLWY01000040">
    <property type="protein sequence ID" value="TCO75782.1"/>
    <property type="molecule type" value="Genomic_DNA"/>
</dbReference>
<dbReference type="GO" id="GO:0016811">
    <property type="term" value="F:hydrolase activity, acting on carbon-nitrogen (but not peptide) bonds, in linear amides"/>
    <property type="evidence" value="ECO:0007669"/>
    <property type="project" value="InterPro"/>
</dbReference>
<keyword evidence="8" id="KW-1185">Reference proteome</keyword>
<dbReference type="PIRSF" id="PIRSF001227">
    <property type="entry name" value="Pen_acylase"/>
    <property type="match status" value="1"/>
</dbReference>
<proteinExistence type="inferred from homology"/>
<evidence type="ECO:0000256" key="2">
    <source>
        <dbReference type="ARBA" id="ARBA00022801"/>
    </source>
</evidence>
<dbReference type="InterPro" id="IPR023343">
    <property type="entry name" value="Penicillin_amidase_dom1"/>
</dbReference>
<gene>
    <name evidence="7" type="ORF">EV699_14010</name>
</gene>
<dbReference type="InterPro" id="IPR002692">
    <property type="entry name" value="S45"/>
</dbReference>
<comment type="subunit">
    <text evidence="4">Heterodimer of an alpha subunit and a beta subunit processed from the same precursor.</text>
</comment>
<dbReference type="InterPro" id="IPR014395">
    <property type="entry name" value="Pen/GL7ACA/AHL_acylase"/>
</dbReference>
<comment type="caution">
    <text evidence="7">The sequence shown here is derived from an EMBL/GenBank/DDBJ whole genome shotgun (WGS) entry which is preliminary data.</text>
</comment>
<dbReference type="GO" id="GO:0046872">
    <property type="term" value="F:metal ion binding"/>
    <property type="evidence" value="ECO:0007669"/>
    <property type="project" value="UniProtKB-KW"/>
</dbReference>
<accession>A0A4R2KSL1</accession>
<dbReference type="OrthoDB" id="9760084at2"/>
<feature type="binding site" evidence="6">
    <location>
        <position position="331"/>
    </location>
    <ligand>
        <name>Ca(2+)</name>
        <dbReference type="ChEBI" id="CHEBI:29108"/>
    </ligand>
</feature>
<dbReference type="InterPro" id="IPR029055">
    <property type="entry name" value="Ntn_hydrolases_N"/>
</dbReference>
<dbReference type="Pfam" id="PF01804">
    <property type="entry name" value="Penicil_amidase"/>
    <property type="match status" value="1"/>
</dbReference>
<evidence type="ECO:0000256" key="6">
    <source>
        <dbReference type="PIRSR" id="PIRSR001227-2"/>
    </source>
</evidence>
<dbReference type="RefSeq" id="WP_132545936.1">
    <property type="nucleotide sequence ID" value="NZ_SLWY01000040.1"/>
</dbReference>
<evidence type="ECO:0000256" key="4">
    <source>
        <dbReference type="ARBA" id="ARBA00038735"/>
    </source>
</evidence>
<dbReference type="InterPro" id="IPR043147">
    <property type="entry name" value="Penicillin_amidase_A-knob"/>
</dbReference>
<keyword evidence="6" id="KW-0106">Calcium</keyword>
<dbReference type="GO" id="GO:0017000">
    <property type="term" value="P:antibiotic biosynthetic process"/>
    <property type="evidence" value="ECO:0007669"/>
    <property type="project" value="InterPro"/>
</dbReference>
<evidence type="ECO:0000313" key="8">
    <source>
        <dbReference type="Proteomes" id="UP000295765"/>
    </source>
</evidence>
<evidence type="ECO:0000313" key="7">
    <source>
        <dbReference type="EMBL" id="TCO75782.1"/>
    </source>
</evidence>
<reference evidence="7 8" key="1">
    <citation type="submission" date="2019-03" db="EMBL/GenBank/DDBJ databases">
        <title>Genomic Encyclopedia of Type Strains, Phase IV (KMG-IV): sequencing the most valuable type-strain genomes for metagenomic binning, comparative biology and taxonomic classification.</title>
        <authorList>
            <person name="Goeker M."/>
        </authorList>
    </citation>
    <scope>NUCLEOTIDE SEQUENCE [LARGE SCALE GENOMIC DNA]</scope>
    <source>
        <strain evidence="7 8">DSM 25287</strain>
    </source>
</reference>
<sequence>MSPNPAAPSPARRRRRSVLYGLLVLVLAAAGALAWLLRGPLPAYAGRVHLAGLAGPVEIVRDRNAVPHIRARSVHDAYFALGYVHAQDRLWQMEMNRRIAAGRVAEAVGPGALPTDRFLRTLGVRRAAQASLANLDADARAVLDAYAAGVNAWISGHPGPLPLEFLATGVRPEPWEPADSIGWVKMMAWDLAGNWTEELLRLRLSMRLDTRQLQEFLPPYPGDAPLPVADFAALYRSLGAQALALGPTPLPHTPEGIGSNNWVVAGSRSASGKPLLANDPHLGLTVPSTWYLVHLEAPGLRVIGGTLPGVPLMIVGRTERIAWGMTNTKPDTQDLYLERLDPARPGYYQAPDGPRPFVERREVLHVKGAADEELVVRETRHGPVLPAGGSTAGLSPGYVLAMRWTALDPDDRTYQAGLRMPLARNWDEFVATLRDYHTPQQNIVYADVDGHIGFIAPGRVPLRRPDNDLMGLAPAPGWDARYDWTGYVPFDALPRRLDPPGGEIHTANDKIVDPAYPYYITAEWAPPYRSRRIGELLAARPRHTLDDFARMHADVLSVQARELLPRLRYTVTRDALSSEALERLQRWDGTMDAERPEPLIYAAWMRALGRRLYADELGPLFEQAWDIRGVFTANVLADRDGQARWCDDITTPAVEDCDFQLSAALADAVAELARQYGPQPAAWRWADAHVARAEHRPFSRVPLLADWFELNVPVGGDVYTVNVARHHVADAAHPYRSTQGASLRMLIDLADPDASRFIQATGQSGQRPSPHYADFLGAWRRVEYLPMSMRAADYETGALGTLKLLPAR</sequence>
<dbReference type="Proteomes" id="UP000295765">
    <property type="component" value="Unassembled WGS sequence"/>
</dbReference>
<keyword evidence="2" id="KW-0378">Hydrolase</keyword>
<feature type="binding site" evidence="6">
    <location>
        <position position="334"/>
    </location>
    <ligand>
        <name>Ca(2+)</name>
        <dbReference type="ChEBI" id="CHEBI:29108"/>
    </ligand>
</feature>
<comment type="similarity">
    <text evidence="1">Belongs to the peptidase S45 family.</text>
</comment>
<keyword evidence="3" id="KW-0865">Zymogen</keyword>
<keyword evidence="6" id="KW-0479">Metal-binding</keyword>
<dbReference type="Gene3D" id="1.10.1400.10">
    <property type="match status" value="1"/>
</dbReference>
<name>A0A4R2KSL1_9GAMM</name>
<dbReference type="InterPro" id="IPR043146">
    <property type="entry name" value="Penicillin_amidase_N_B-knob"/>
</dbReference>
<dbReference type="PANTHER" id="PTHR34218:SF4">
    <property type="entry name" value="ACYL-HOMOSERINE LACTONE ACYLASE QUIP"/>
    <property type="match status" value="1"/>
</dbReference>
<dbReference type="Gene3D" id="1.10.439.10">
    <property type="entry name" value="Penicillin Amidohydrolase, domain 1"/>
    <property type="match status" value="1"/>
</dbReference>
<feature type="binding site" evidence="6">
    <location>
        <position position="198"/>
    </location>
    <ligand>
        <name>Ca(2+)</name>
        <dbReference type="ChEBI" id="CHEBI:29108"/>
    </ligand>
</feature>
<dbReference type="SUPFAM" id="SSF56235">
    <property type="entry name" value="N-terminal nucleophile aminohydrolases (Ntn hydrolases)"/>
    <property type="match status" value="1"/>
</dbReference>
<dbReference type="Gene3D" id="3.60.20.10">
    <property type="entry name" value="Glutamine Phosphoribosylpyrophosphate, subunit 1, domain 1"/>
    <property type="match status" value="1"/>
</dbReference>